<comment type="caution">
    <text evidence="8">The sequence shown here is derived from an EMBL/GenBank/DDBJ whole genome shotgun (WGS) entry which is preliminary data.</text>
</comment>
<feature type="compositionally biased region" description="Basic and acidic residues" evidence="5">
    <location>
        <begin position="76"/>
        <end position="99"/>
    </location>
</feature>
<dbReference type="Pfam" id="PF06305">
    <property type="entry name" value="LapA_dom"/>
    <property type="match status" value="1"/>
</dbReference>
<evidence type="ECO:0000256" key="3">
    <source>
        <dbReference type="ARBA" id="ARBA00022989"/>
    </source>
</evidence>
<organism evidence="8 9">
    <name type="scientific">Sutcliffiella tianshenii</name>
    <dbReference type="NCBI Taxonomy" id="1463404"/>
    <lineage>
        <taxon>Bacteria</taxon>
        <taxon>Bacillati</taxon>
        <taxon>Bacillota</taxon>
        <taxon>Bacilli</taxon>
        <taxon>Bacillales</taxon>
        <taxon>Bacillaceae</taxon>
        <taxon>Sutcliffiella</taxon>
    </lineage>
</organism>
<dbReference type="PANTHER" id="PTHR41335:SF1">
    <property type="entry name" value="MEMBRANE PROTEIN"/>
    <property type="match status" value="1"/>
</dbReference>
<evidence type="ECO:0000256" key="6">
    <source>
        <dbReference type="SAM" id="Phobius"/>
    </source>
</evidence>
<dbReference type="InterPro" id="IPR010445">
    <property type="entry name" value="LapA_dom"/>
</dbReference>
<feature type="transmembrane region" description="Helical" evidence="6">
    <location>
        <begin position="39"/>
        <end position="65"/>
    </location>
</feature>
<dbReference type="RefSeq" id="WP_204416067.1">
    <property type="nucleotide sequence ID" value="NZ_JAFBED010000004.1"/>
</dbReference>
<dbReference type="EMBL" id="JAFBED010000004">
    <property type="protein sequence ID" value="MBM7620415.1"/>
    <property type="molecule type" value="Genomic_DNA"/>
</dbReference>
<keyword evidence="9" id="KW-1185">Reference proteome</keyword>
<keyword evidence="1" id="KW-1003">Cell membrane</keyword>
<feature type="region of interest" description="Disordered" evidence="5">
    <location>
        <begin position="72"/>
        <end position="99"/>
    </location>
</feature>
<gene>
    <name evidence="8" type="ORF">JOC95_002268</name>
</gene>
<evidence type="ECO:0000256" key="4">
    <source>
        <dbReference type="ARBA" id="ARBA00023136"/>
    </source>
</evidence>
<accession>A0ABS2P0H2</accession>
<keyword evidence="4 6" id="KW-0472">Membrane</keyword>
<evidence type="ECO:0000256" key="1">
    <source>
        <dbReference type="ARBA" id="ARBA00022475"/>
    </source>
</evidence>
<evidence type="ECO:0000256" key="2">
    <source>
        <dbReference type="ARBA" id="ARBA00022692"/>
    </source>
</evidence>
<evidence type="ECO:0000259" key="7">
    <source>
        <dbReference type="Pfam" id="PF06305"/>
    </source>
</evidence>
<protein>
    <submittedName>
        <fullName evidence="8">Integral membrane protein</fullName>
    </submittedName>
</protein>
<keyword evidence="3 6" id="KW-1133">Transmembrane helix</keyword>
<proteinExistence type="predicted"/>
<feature type="domain" description="Lipopolysaccharide assembly protein A" evidence="7">
    <location>
        <begin position="24"/>
        <end position="80"/>
    </location>
</feature>
<reference evidence="8 9" key="1">
    <citation type="submission" date="2021-01" db="EMBL/GenBank/DDBJ databases">
        <title>Genomic Encyclopedia of Type Strains, Phase IV (KMG-IV): sequencing the most valuable type-strain genomes for metagenomic binning, comparative biology and taxonomic classification.</title>
        <authorList>
            <person name="Goeker M."/>
        </authorList>
    </citation>
    <scope>NUCLEOTIDE SEQUENCE [LARGE SCALE GENOMIC DNA]</scope>
    <source>
        <strain evidence="8 9">DSM 25879</strain>
    </source>
</reference>
<keyword evidence="2 6" id="KW-0812">Transmembrane</keyword>
<feature type="transmembrane region" description="Helical" evidence="6">
    <location>
        <begin position="7"/>
        <end position="27"/>
    </location>
</feature>
<dbReference type="Proteomes" id="UP000737402">
    <property type="component" value="Unassembled WGS sequence"/>
</dbReference>
<sequence length="99" mass="11094">MKSQWYLLAGFIFTIIVAIFAVLNVAPVEVNYLFGTAEWPLVLVILFSALMGIVIAGSIGVYQVIKLKRKMQTKPRHMEKPSSEDVKVPNKTEEKKGTI</sequence>
<dbReference type="PANTHER" id="PTHR41335">
    <property type="entry name" value="MEMBRANE PROTEIN-RELATED"/>
    <property type="match status" value="1"/>
</dbReference>
<name>A0ABS2P0H2_9BACI</name>
<evidence type="ECO:0000313" key="9">
    <source>
        <dbReference type="Proteomes" id="UP000737402"/>
    </source>
</evidence>
<evidence type="ECO:0000256" key="5">
    <source>
        <dbReference type="SAM" id="MobiDB-lite"/>
    </source>
</evidence>
<evidence type="ECO:0000313" key="8">
    <source>
        <dbReference type="EMBL" id="MBM7620415.1"/>
    </source>
</evidence>